<proteinExistence type="predicted"/>
<feature type="region of interest" description="Disordered" evidence="1">
    <location>
        <begin position="157"/>
        <end position="194"/>
    </location>
</feature>
<gene>
    <name evidence="3" type="ORF">M427DRAFT_58940</name>
</gene>
<evidence type="ECO:0000313" key="4">
    <source>
        <dbReference type="Proteomes" id="UP000070544"/>
    </source>
</evidence>
<feature type="compositionally biased region" description="Polar residues" evidence="1">
    <location>
        <begin position="209"/>
        <end position="223"/>
    </location>
</feature>
<feature type="compositionally biased region" description="Basic and acidic residues" evidence="1">
    <location>
        <begin position="259"/>
        <end position="277"/>
    </location>
</feature>
<dbReference type="EMBL" id="KQ965781">
    <property type="protein sequence ID" value="KXS13228.1"/>
    <property type="molecule type" value="Genomic_DNA"/>
</dbReference>
<feature type="compositionally biased region" description="Pro residues" evidence="1">
    <location>
        <begin position="161"/>
        <end position="174"/>
    </location>
</feature>
<evidence type="ECO:0000256" key="2">
    <source>
        <dbReference type="SAM" id="Phobius"/>
    </source>
</evidence>
<keyword evidence="2" id="KW-1133">Transmembrane helix</keyword>
<feature type="region of interest" description="Disordered" evidence="1">
    <location>
        <begin position="38"/>
        <end position="145"/>
    </location>
</feature>
<feature type="transmembrane region" description="Helical" evidence="2">
    <location>
        <begin position="6"/>
        <end position="26"/>
    </location>
</feature>
<dbReference type="AlphaFoldDB" id="A0A139A989"/>
<dbReference type="Proteomes" id="UP000070544">
    <property type="component" value="Unassembled WGS sequence"/>
</dbReference>
<reference evidence="3 4" key="1">
    <citation type="journal article" date="2015" name="Genome Biol. Evol.">
        <title>Phylogenomic analyses indicate that early fungi evolved digesting cell walls of algal ancestors of land plants.</title>
        <authorList>
            <person name="Chang Y."/>
            <person name="Wang S."/>
            <person name="Sekimoto S."/>
            <person name="Aerts A.L."/>
            <person name="Choi C."/>
            <person name="Clum A."/>
            <person name="LaButti K.M."/>
            <person name="Lindquist E.A."/>
            <person name="Yee Ngan C."/>
            <person name="Ohm R.A."/>
            <person name="Salamov A.A."/>
            <person name="Grigoriev I.V."/>
            <person name="Spatafora J.W."/>
            <person name="Berbee M.L."/>
        </authorList>
    </citation>
    <scope>NUCLEOTIDE SEQUENCE [LARGE SCALE GENOMIC DNA]</scope>
    <source>
        <strain evidence="3 4">JEL478</strain>
    </source>
</reference>
<keyword evidence="2" id="KW-0472">Membrane</keyword>
<sequence>MPGPEVIIILGVLAVAATVLIAWELYDRNQESERHFEEFVSASGARSSSARSPRNRRPRAYESSDEEDLLDPDVFPRGERSRWESASYGPAGEQLRHRAGFRNKADPVPASELSSSGGKSPPRTTRSEWHHMGSLRGGDFGESRSQVVDVQLEDVFQSSYSPPPFPADEPPDNIPAPTTSNFQPTQASIPVAPIHNTPLAHSRHLSDSTFSNVSGGSDWTSGFASEVNIDPHGAATYPSDLRPETFSDDDADFIPVLLPKEEVHTQDSTENPQKDVISRAVDSDSDWSQLE</sequence>
<feature type="compositionally biased region" description="Polar residues" evidence="1">
    <location>
        <begin position="112"/>
        <end position="124"/>
    </location>
</feature>
<keyword evidence="4" id="KW-1185">Reference proteome</keyword>
<feature type="compositionally biased region" description="Low complexity" evidence="1">
    <location>
        <begin position="41"/>
        <end position="52"/>
    </location>
</feature>
<protein>
    <submittedName>
        <fullName evidence="3">Uncharacterized protein</fullName>
    </submittedName>
</protein>
<evidence type="ECO:0000256" key="1">
    <source>
        <dbReference type="SAM" id="MobiDB-lite"/>
    </source>
</evidence>
<feature type="region of interest" description="Disordered" evidence="1">
    <location>
        <begin position="209"/>
        <end position="291"/>
    </location>
</feature>
<feature type="compositionally biased region" description="Basic and acidic residues" evidence="1">
    <location>
        <begin position="74"/>
        <end position="83"/>
    </location>
</feature>
<organism evidence="3 4">
    <name type="scientific">Gonapodya prolifera (strain JEL478)</name>
    <name type="common">Monoblepharis prolifera</name>
    <dbReference type="NCBI Taxonomy" id="1344416"/>
    <lineage>
        <taxon>Eukaryota</taxon>
        <taxon>Fungi</taxon>
        <taxon>Fungi incertae sedis</taxon>
        <taxon>Chytridiomycota</taxon>
        <taxon>Chytridiomycota incertae sedis</taxon>
        <taxon>Monoblepharidomycetes</taxon>
        <taxon>Monoblepharidales</taxon>
        <taxon>Gonapodyaceae</taxon>
        <taxon>Gonapodya</taxon>
    </lineage>
</organism>
<evidence type="ECO:0000313" key="3">
    <source>
        <dbReference type="EMBL" id="KXS13228.1"/>
    </source>
</evidence>
<accession>A0A139A989</accession>
<feature type="compositionally biased region" description="Polar residues" evidence="1">
    <location>
        <begin position="176"/>
        <end position="188"/>
    </location>
</feature>
<keyword evidence="2" id="KW-0812">Transmembrane</keyword>
<name>A0A139A989_GONPJ</name>